<keyword evidence="3" id="KW-1185">Reference proteome</keyword>
<gene>
    <name evidence="2" type="ORF">LdCL_180022100</name>
</gene>
<dbReference type="VEuPathDB" id="TriTrypDB:LdBPK_181670.1"/>
<dbReference type="VEuPathDB" id="TriTrypDB:LDHU3_18.2150"/>
<feature type="region of interest" description="Disordered" evidence="1">
    <location>
        <begin position="414"/>
        <end position="442"/>
    </location>
</feature>
<sequence>MSELGRDHLPHIQGVAAFRKSDISTMPSVAAACRASEPLPRLYTSTATLGRIYAPSAPHRMTKGTASTQGRAAPGRRFHAVPAGSRALTTKDMHCRHPYHLMPLGSSYHTPLGYYRDALRFAQTVEESQRTAIKFEERRCRLRLYKKCASHAHRIAPPSRETRHLACTAEPPQPVKTVGPPAFLIVSYDSMSSVSESKLEDEDHNSFSPPSPRVLQEKEPDNVVENVMRANNVSAHARWSTAGTSATPPLFLGDQLSRRPCETKEHLPTLPAQLTGPPGIAASKGDARDAGAQHELLEQQPPRLVETPLTSHAIWLSTSHHYTEPAPSVAPVLEFSVYPLVHRAAAHEDSRTTLKTLTMSGAPHGDPGTLICLDTLRTERLLEALQWVEAAIQHATELQAHRFTAPPQLYSLEAEQSSAVRQGTKPLQPPQHNPQEEQPPWECTPMTEVVPRRENVPFEGLKELRALRRKEAAALVSSCFSVVIGAVPQSMCGKGTLTTPLAAVTAPTEYEAAANPLSSVPPRPTSAASEEILHQLRLEVSRTIVSSILSSTAAVHRALVPRNQMCSANREEKVATALDLFSPPLLRQTSLVEHHDGTLSPPMLAPAREADLYQLRRDLAHQLATTVTQSTHPTEFAYADIDRAKAANISEPHFHKVSIFPRIV</sequence>
<dbReference type="OrthoDB" id="267271at2759"/>
<feature type="region of interest" description="Disordered" evidence="1">
    <location>
        <begin position="195"/>
        <end position="217"/>
    </location>
</feature>
<name>A0A3S7WV70_LEIDO</name>
<dbReference type="AlphaFoldDB" id="A0A3S7WV70"/>
<dbReference type="PROSITE" id="PS51257">
    <property type="entry name" value="PROKAR_LIPOPROTEIN"/>
    <property type="match status" value="1"/>
</dbReference>
<organism evidence="2 3">
    <name type="scientific">Leishmania donovani</name>
    <dbReference type="NCBI Taxonomy" id="5661"/>
    <lineage>
        <taxon>Eukaryota</taxon>
        <taxon>Discoba</taxon>
        <taxon>Euglenozoa</taxon>
        <taxon>Kinetoplastea</taxon>
        <taxon>Metakinetoplastina</taxon>
        <taxon>Trypanosomatida</taxon>
        <taxon>Trypanosomatidae</taxon>
        <taxon>Leishmaniinae</taxon>
        <taxon>Leishmania</taxon>
    </lineage>
</organism>
<protein>
    <submittedName>
        <fullName evidence="2">Uncharacterized protein</fullName>
    </submittedName>
</protein>
<reference evidence="2 3" key="1">
    <citation type="journal article" date="2018" name="Sci. Rep.">
        <title>A complete Leishmania donovani reference genome identifies novel genetic variations associated with virulence.</title>
        <authorList>
            <person name="Lypaczewski P."/>
            <person name="Hoshizaki J."/>
            <person name="Zhang W.-W."/>
            <person name="McCall L.-I."/>
            <person name="Torcivia-Rodriguez J."/>
            <person name="Simonyan V."/>
            <person name="Kaur A."/>
            <person name="Dewar K."/>
            <person name="Matlashewski G."/>
        </authorList>
    </citation>
    <scope>NUCLEOTIDE SEQUENCE [LARGE SCALE GENOMIC DNA]</scope>
    <source>
        <strain evidence="2 3">LdCL</strain>
    </source>
</reference>
<accession>A0A3S7WV70</accession>
<evidence type="ECO:0000256" key="1">
    <source>
        <dbReference type="SAM" id="MobiDB-lite"/>
    </source>
</evidence>
<proteinExistence type="predicted"/>
<dbReference type="EMBL" id="CP029517">
    <property type="protein sequence ID" value="AYU78097.1"/>
    <property type="molecule type" value="Genomic_DNA"/>
</dbReference>
<dbReference type="Proteomes" id="UP000274082">
    <property type="component" value="Chromosome 18"/>
</dbReference>
<evidence type="ECO:0000313" key="2">
    <source>
        <dbReference type="EMBL" id="AYU78097.1"/>
    </source>
</evidence>
<dbReference type="VEuPathDB" id="TriTrypDB:LdCL_180022100"/>
<evidence type="ECO:0000313" key="3">
    <source>
        <dbReference type="Proteomes" id="UP000274082"/>
    </source>
</evidence>